<feature type="transmembrane region" description="Helical" evidence="6">
    <location>
        <begin position="50"/>
        <end position="72"/>
    </location>
</feature>
<protein>
    <recommendedName>
        <fullName evidence="7">Rhodopsin domain-containing protein</fullName>
    </recommendedName>
</protein>
<dbReference type="GO" id="GO:0016020">
    <property type="term" value="C:membrane"/>
    <property type="evidence" value="ECO:0007669"/>
    <property type="project" value="UniProtKB-SubCell"/>
</dbReference>
<evidence type="ECO:0000256" key="2">
    <source>
        <dbReference type="ARBA" id="ARBA00022692"/>
    </source>
</evidence>
<accession>A0A9Q0AHV3</accession>
<dbReference type="Pfam" id="PF20684">
    <property type="entry name" value="Fung_rhodopsin"/>
    <property type="match status" value="1"/>
</dbReference>
<evidence type="ECO:0000256" key="5">
    <source>
        <dbReference type="ARBA" id="ARBA00038359"/>
    </source>
</evidence>
<dbReference type="AlphaFoldDB" id="A0A9Q0AHV3"/>
<feature type="transmembrane region" description="Helical" evidence="6">
    <location>
        <begin position="18"/>
        <end position="38"/>
    </location>
</feature>
<keyword evidence="9" id="KW-1185">Reference proteome</keyword>
<feature type="transmembrane region" description="Helical" evidence="6">
    <location>
        <begin position="205"/>
        <end position="225"/>
    </location>
</feature>
<gene>
    <name evidence="8" type="ORF">JX265_013202</name>
</gene>
<evidence type="ECO:0000256" key="3">
    <source>
        <dbReference type="ARBA" id="ARBA00022989"/>
    </source>
</evidence>
<dbReference type="Proteomes" id="UP000829685">
    <property type="component" value="Unassembled WGS sequence"/>
</dbReference>
<name>A0A9Q0AHV3_9PEZI</name>
<comment type="similarity">
    <text evidence="5">Belongs to the SAT4 family.</text>
</comment>
<comment type="subcellular location">
    <subcellularLocation>
        <location evidence="1">Membrane</location>
        <topology evidence="1">Multi-pass membrane protein</topology>
    </subcellularLocation>
</comment>
<dbReference type="PANTHER" id="PTHR33048:SF161">
    <property type="entry name" value="INTEGRAL MEMBRANE PROTEIN"/>
    <property type="match status" value="1"/>
</dbReference>
<feature type="domain" description="Rhodopsin" evidence="7">
    <location>
        <begin position="34"/>
        <end position="286"/>
    </location>
</feature>
<evidence type="ECO:0000259" key="7">
    <source>
        <dbReference type="Pfam" id="PF20684"/>
    </source>
</evidence>
<evidence type="ECO:0000256" key="6">
    <source>
        <dbReference type="SAM" id="Phobius"/>
    </source>
</evidence>
<feature type="transmembrane region" description="Helical" evidence="6">
    <location>
        <begin position="134"/>
        <end position="156"/>
    </location>
</feature>
<keyword evidence="3 6" id="KW-1133">Transmembrane helix</keyword>
<evidence type="ECO:0000256" key="4">
    <source>
        <dbReference type="ARBA" id="ARBA00023136"/>
    </source>
</evidence>
<sequence length="384" mass="42328">MAVPEVFLPLLGFVRAELIINCVVVFLVLLVVILRVVGRIIGPGLGWDDALVVFCTPLGVAMLVCQGLFSVVGNGYNLSEHPELAANISYILEVTFCMQIVYVTLLAAVKASMLCFFIRVFVTPSVQTTAKITLGFVAAWMIAYLCGCIFICTPVSAQWTGLGKCGAYISMIQSLIVTNAVGDIIIMAIPMQTIWGLQTRRTDKIGITASFALGLAYSLLNPFILDKFTNPFISCVVCAVFRLVYISTVDLNSNVTGTMPTTVFLFTLEPNLAILCVSVPMLRPFYHMYKKRTSNSRLHEYPSDFEASRYREKSRSGKDSRVRTVGEANSWEMNDYRPQDRAKHNAVVMADGDESGSEKSLTASSQPFPLQGIEVESKWTVTRS</sequence>
<feature type="transmembrane region" description="Helical" evidence="6">
    <location>
        <begin position="168"/>
        <end position="193"/>
    </location>
</feature>
<dbReference type="InterPro" id="IPR049326">
    <property type="entry name" value="Rhodopsin_dom_fungi"/>
</dbReference>
<feature type="transmembrane region" description="Helical" evidence="6">
    <location>
        <begin position="100"/>
        <end position="122"/>
    </location>
</feature>
<comment type="caution">
    <text evidence="8">The sequence shown here is derived from an EMBL/GenBank/DDBJ whole genome shotgun (WGS) entry which is preliminary data.</text>
</comment>
<organism evidence="8 9">
    <name type="scientific">Neoarthrinium moseri</name>
    <dbReference type="NCBI Taxonomy" id="1658444"/>
    <lineage>
        <taxon>Eukaryota</taxon>
        <taxon>Fungi</taxon>
        <taxon>Dikarya</taxon>
        <taxon>Ascomycota</taxon>
        <taxon>Pezizomycotina</taxon>
        <taxon>Sordariomycetes</taxon>
        <taxon>Xylariomycetidae</taxon>
        <taxon>Amphisphaeriales</taxon>
        <taxon>Apiosporaceae</taxon>
        <taxon>Neoarthrinium</taxon>
    </lineage>
</organism>
<evidence type="ECO:0000256" key="1">
    <source>
        <dbReference type="ARBA" id="ARBA00004141"/>
    </source>
</evidence>
<keyword evidence="2 6" id="KW-0812">Transmembrane</keyword>
<proteinExistence type="inferred from homology"/>
<reference evidence="8" key="1">
    <citation type="submission" date="2021-03" db="EMBL/GenBank/DDBJ databases">
        <title>Revisited historic fungal species revealed as producer of novel bioactive compounds through whole genome sequencing and comparative genomics.</title>
        <authorList>
            <person name="Vignolle G.A."/>
            <person name="Hochenegger N."/>
            <person name="Mach R.L."/>
            <person name="Mach-Aigner A.R."/>
            <person name="Javad Rahimi M."/>
            <person name="Salim K.A."/>
            <person name="Chan C.M."/>
            <person name="Lim L.B.L."/>
            <person name="Cai F."/>
            <person name="Druzhinina I.S."/>
            <person name="U'Ren J.M."/>
            <person name="Derntl C."/>
        </authorList>
    </citation>
    <scope>NUCLEOTIDE SEQUENCE</scope>
    <source>
        <strain evidence="8">TUCIM 5799</strain>
    </source>
</reference>
<dbReference type="InterPro" id="IPR052337">
    <property type="entry name" value="SAT4-like"/>
</dbReference>
<evidence type="ECO:0000313" key="9">
    <source>
        <dbReference type="Proteomes" id="UP000829685"/>
    </source>
</evidence>
<dbReference type="EMBL" id="JAFIMR010000065">
    <property type="protein sequence ID" value="KAI1851455.1"/>
    <property type="molecule type" value="Genomic_DNA"/>
</dbReference>
<dbReference type="OrthoDB" id="3529975at2759"/>
<evidence type="ECO:0000313" key="8">
    <source>
        <dbReference type="EMBL" id="KAI1851455.1"/>
    </source>
</evidence>
<dbReference type="PANTHER" id="PTHR33048">
    <property type="entry name" value="PTH11-LIKE INTEGRAL MEMBRANE PROTEIN (AFU_ORTHOLOGUE AFUA_5G11245)"/>
    <property type="match status" value="1"/>
</dbReference>
<keyword evidence="4 6" id="KW-0472">Membrane</keyword>
<feature type="transmembrane region" description="Helical" evidence="6">
    <location>
        <begin position="263"/>
        <end position="282"/>
    </location>
</feature>